<dbReference type="Gene3D" id="2.60.120.620">
    <property type="entry name" value="q2cbj1_9rhob like domain"/>
    <property type="match status" value="1"/>
</dbReference>
<dbReference type="OrthoDB" id="6681382at2"/>
<comment type="caution">
    <text evidence="1">The sequence shown here is derived from an EMBL/GenBank/DDBJ whole genome shotgun (WGS) entry which is preliminary data.</text>
</comment>
<dbReference type="RefSeq" id="WP_088525182.1">
    <property type="nucleotide sequence ID" value="NZ_NGUP01000003.1"/>
</dbReference>
<dbReference type="InterPro" id="IPR018724">
    <property type="entry name" value="2OG-Fe_dioxygenase"/>
</dbReference>
<evidence type="ECO:0008006" key="3">
    <source>
        <dbReference type="Google" id="ProtNLM"/>
    </source>
</evidence>
<evidence type="ECO:0000313" key="1">
    <source>
        <dbReference type="EMBL" id="OWS69570.1"/>
    </source>
</evidence>
<gene>
    <name evidence="1" type="ORF">CBI31_04270</name>
</gene>
<sequence>MTHATLVPPLTPAKELAQALRSQGYAVASAESVAEISKVALANLQNLTPFWEGLPRDPYLKDGGRYRFRRHASYEITGDQLNLVPHRAHWQSVNYNALHGGIERWFEPVQAGLLNNPAWQSLLVGLAQLLSSVKLVTTWFVEAHQFRIDTADGIGRPTPEGAHRDGVDFVAVFLLDRVGIKGGETRIFDTSGSAGLRFTLAQPWSVLLLNDERMIHESTPIQPLGDYGYRDTLVLTFRSNGFQDSPNLSQQ</sequence>
<proteinExistence type="predicted"/>
<dbReference type="GO" id="GO:0051213">
    <property type="term" value="F:dioxygenase activity"/>
    <property type="evidence" value="ECO:0007669"/>
    <property type="project" value="InterPro"/>
</dbReference>
<accession>A0A254PSP8</accession>
<dbReference type="Pfam" id="PF10014">
    <property type="entry name" value="2OG-Fe_Oxy_2"/>
    <property type="match status" value="1"/>
</dbReference>
<dbReference type="EMBL" id="NGUP01000003">
    <property type="protein sequence ID" value="OWS69570.1"/>
    <property type="molecule type" value="Genomic_DNA"/>
</dbReference>
<protein>
    <recommendedName>
        <fullName evidence="3">2OG-Fe dioxygenase family protein</fullName>
    </recommendedName>
</protein>
<reference evidence="1 2" key="1">
    <citation type="submission" date="2017-05" db="EMBL/GenBank/DDBJ databases">
        <title>Genome of Polynucleobacter sp. MWH-Feld-100.</title>
        <authorList>
            <person name="Hahn M.W."/>
        </authorList>
    </citation>
    <scope>NUCLEOTIDE SEQUENCE [LARGE SCALE GENOMIC DNA]</scope>
    <source>
        <strain evidence="1 2">MWH-Feld-100</strain>
    </source>
</reference>
<evidence type="ECO:0000313" key="2">
    <source>
        <dbReference type="Proteomes" id="UP000197528"/>
    </source>
</evidence>
<keyword evidence="2" id="KW-1185">Reference proteome</keyword>
<dbReference type="AlphaFoldDB" id="A0A254PSP8"/>
<dbReference type="Proteomes" id="UP000197528">
    <property type="component" value="Unassembled WGS sequence"/>
</dbReference>
<organism evidence="1 2">
    <name type="scientific">Polynucleobacter campilacus</name>
    <dbReference type="NCBI Taxonomy" id="1743163"/>
    <lineage>
        <taxon>Bacteria</taxon>
        <taxon>Pseudomonadati</taxon>
        <taxon>Pseudomonadota</taxon>
        <taxon>Betaproteobacteria</taxon>
        <taxon>Burkholderiales</taxon>
        <taxon>Burkholderiaceae</taxon>
        <taxon>Polynucleobacter</taxon>
    </lineage>
</organism>
<name>A0A254PSP8_9BURK</name>